<evidence type="ECO:0000259" key="1">
    <source>
        <dbReference type="PROSITE" id="PS51819"/>
    </source>
</evidence>
<dbReference type="EMBL" id="CP124616">
    <property type="protein sequence ID" value="WGW05408.1"/>
    <property type="molecule type" value="Genomic_DNA"/>
</dbReference>
<dbReference type="Pfam" id="PF00903">
    <property type="entry name" value="Glyoxalase"/>
    <property type="match status" value="1"/>
</dbReference>
<dbReference type="InterPro" id="IPR037523">
    <property type="entry name" value="VOC_core"/>
</dbReference>
<gene>
    <name evidence="2" type="ORF">QF118_07640</name>
</gene>
<dbReference type="Gene3D" id="3.10.180.10">
    <property type="entry name" value="2,3-Dihydroxybiphenyl 1,2-Dioxygenase, domain 1"/>
    <property type="match status" value="1"/>
</dbReference>
<proteinExistence type="predicted"/>
<evidence type="ECO:0000313" key="3">
    <source>
        <dbReference type="Proteomes" id="UP001241605"/>
    </source>
</evidence>
<protein>
    <submittedName>
        <fullName evidence="2">VOC family protein</fullName>
    </submittedName>
</protein>
<dbReference type="SUPFAM" id="SSF54593">
    <property type="entry name" value="Glyoxalase/Bleomycin resistance protein/Dihydroxybiphenyl dioxygenase"/>
    <property type="match status" value="1"/>
</dbReference>
<dbReference type="InterPro" id="IPR004360">
    <property type="entry name" value="Glyas_Fos-R_dOase_dom"/>
</dbReference>
<sequence length="128" mass="14220">MPITAFDHVNVRTANLRAMVDWYGAILGLHPGPRPPFRMGGAWLYLADQPYIHLVEVGSTPQAGGDCTLEHFAFRATDMATFISRLTQAGIEHSIDPVPDFPIVQVNFRDPDGNHIHVDFHKDEMAGL</sequence>
<dbReference type="Proteomes" id="UP001241605">
    <property type="component" value="Chromosome"/>
</dbReference>
<keyword evidence="3" id="KW-1185">Reference proteome</keyword>
<dbReference type="RefSeq" id="WP_282302032.1">
    <property type="nucleotide sequence ID" value="NZ_CP124616.1"/>
</dbReference>
<evidence type="ECO:0000313" key="2">
    <source>
        <dbReference type="EMBL" id="WGW05408.1"/>
    </source>
</evidence>
<feature type="domain" description="VOC" evidence="1">
    <location>
        <begin position="5"/>
        <end position="121"/>
    </location>
</feature>
<accession>A0ABY8QN16</accession>
<dbReference type="PANTHER" id="PTHR46142:SF3">
    <property type="entry name" value="F18B13.24 PROTEIN"/>
    <property type="match status" value="1"/>
</dbReference>
<reference evidence="2 3" key="1">
    <citation type="submission" date="2023-05" db="EMBL/GenBank/DDBJ databases">
        <title>YMD87, complete Genome.</title>
        <authorList>
            <person name="Zhang J."/>
            <person name="Xu X."/>
        </authorList>
    </citation>
    <scope>NUCLEOTIDE SEQUENCE [LARGE SCALE GENOMIC DNA]</scope>
    <source>
        <strain evidence="2 3">YMD87</strain>
    </source>
</reference>
<dbReference type="PROSITE" id="PS51819">
    <property type="entry name" value="VOC"/>
    <property type="match status" value="1"/>
</dbReference>
<dbReference type="InterPro" id="IPR029068">
    <property type="entry name" value="Glyas_Bleomycin-R_OHBP_Dase"/>
</dbReference>
<organism evidence="2 3">
    <name type="scientific">Tropicibacter oceani</name>
    <dbReference type="NCBI Taxonomy" id="3058420"/>
    <lineage>
        <taxon>Bacteria</taxon>
        <taxon>Pseudomonadati</taxon>
        <taxon>Pseudomonadota</taxon>
        <taxon>Alphaproteobacteria</taxon>
        <taxon>Rhodobacterales</taxon>
        <taxon>Roseobacteraceae</taxon>
        <taxon>Tropicibacter</taxon>
    </lineage>
</organism>
<name>A0ABY8QN16_9RHOB</name>
<dbReference type="PANTHER" id="PTHR46142">
    <property type="match status" value="1"/>
</dbReference>